<feature type="transmembrane region" description="Helical" evidence="1">
    <location>
        <begin position="197"/>
        <end position="223"/>
    </location>
</feature>
<organism evidence="2 3">
    <name type="scientific">Plantibacter elymi</name>
    <name type="common">nom. nud.</name>
    <dbReference type="NCBI Taxonomy" id="199708"/>
    <lineage>
        <taxon>Bacteria</taxon>
        <taxon>Bacillati</taxon>
        <taxon>Actinomycetota</taxon>
        <taxon>Actinomycetes</taxon>
        <taxon>Micrococcales</taxon>
        <taxon>Microbacteriaceae</taxon>
        <taxon>Plantibacter</taxon>
    </lineage>
</organism>
<keyword evidence="1" id="KW-0812">Transmembrane</keyword>
<keyword evidence="1" id="KW-1133">Transmembrane helix</keyword>
<sequence>MSPIAGDPAALRTWAGTYGSIADTITEAAAQLQSIELGEQTSLAVIEYRNNAEYLGENLALTEPRYRAVQQALDYYATELEAAQQDERDAIAAAEAADSEHASANTDYLEKFEAAATAQADPAATDAASTRETSNLAWNRLELARIAQSQAQVDLENATIRAENAGRTAASMITTAVDGDGMNDTWWDDWGRAVYDFLTVAAVVVLVIAAVLAIAALVVATVVTGGLAAVPGIPIAIGIVGAMGLGVGLLQAGMTGAAMATGERGLESQLTWDLIGLIPFSRFAKGPIKALLRNMDAPPGGVGSLSGIPTTTSRNANADDFLDTLVRQGADQQAAAEYYLTNKIDIFAMIGTTTGRAIAAGSPSALPDLAPNDRAPAAHQEPIPLIPLTGDTQREQVDEYALVPTVPDFEGSYTATDSGGHNGIVRPAPDGPFAFDLIEPQTFPSLSGAGTTDGDGP</sequence>
<dbReference type="RefSeq" id="WP_086475062.1">
    <property type="nucleotide sequence ID" value="NZ_FXWJ01000005.1"/>
</dbReference>
<evidence type="ECO:0000313" key="2">
    <source>
        <dbReference type="EMBL" id="SMQ74049.1"/>
    </source>
</evidence>
<proteinExistence type="predicted"/>
<comment type="caution">
    <text evidence="2">The sequence shown here is derived from an EMBL/GenBank/DDBJ whole genome shotgun (WGS) entry which is preliminary data.</text>
</comment>
<dbReference type="EMBL" id="FXWJ01000005">
    <property type="protein sequence ID" value="SMQ74049.1"/>
    <property type="molecule type" value="Genomic_DNA"/>
</dbReference>
<keyword evidence="3" id="KW-1185">Reference proteome</keyword>
<name>A0ABY1RGR6_9MICO</name>
<feature type="transmembrane region" description="Helical" evidence="1">
    <location>
        <begin position="229"/>
        <end position="250"/>
    </location>
</feature>
<reference evidence="2 3" key="1">
    <citation type="submission" date="2017-04" db="EMBL/GenBank/DDBJ databases">
        <authorList>
            <person name="Varghese N."/>
            <person name="Submissions S."/>
        </authorList>
    </citation>
    <scope>NUCLEOTIDE SEQUENCE [LARGE SCALE GENOMIC DNA]</scope>
    <source>
        <strain evidence="2 3">VKM Ac-1784</strain>
    </source>
</reference>
<protein>
    <submittedName>
        <fullName evidence="2">Uncharacterized protein</fullName>
    </submittedName>
</protein>
<accession>A0ABY1RGR6</accession>
<keyword evidence="1" id="KW-0472">Membrane</keyword>
<evidence type="ECO:0000256" key="1">
    <source>
        <dbReference type="SAM" id="Phobius"/>
    </source>
</evidence>
<dbReference type="Proteomes" id="UP000194464">
    <property type="component" value="Unassembled WGS sequence"/>
</dbReference>
<evidence type="ECO:0000313" key="3">
    <source>
        <dbReference type="Proteomes" id="UP000194464"/>
    </source>
</evidence>
<gene>
    <name evidence="2" type="ORF">SAMN06295909_3505</name>
</gene>